<dbReference type="InterPro" id="IPR019734">
    <property type="entry name" value="TPR_rpt"/>
</dbReference>
<keyword evidence="6 8" id="KW-0802">TPR repeat</keyword>
<name>A0A9N8UYN0_FUNMO</name>
<dbReference type="AlphaFoldDB" id="A0A9N8UYN0"/>
<dbReference type="PANTHER" id="PTHR10130">
    <property type="entry name" value="PEROXISOMAL TARGETING SIGNAL 1 RECEPTOR PEX5"/>
    <property type="match status" value="1"/>
</dbReference>
<dbReference type="SMART" id="SM00028">
    <property type="entry name" value="TPR"/>
    <property type="match status" value="4"/>
</dbReference>
<evidence type="ECO:0000313" key="9">
    <source>
        <dbReference type="EMBL" id="CAG8434744.1"/>
    </source>
</evidence>
<dbReference type="GO" id="GO:0016560">
    <property type="term" value="P:protein import into peroxisome matrix, docking"/>
    <property type="evidence" value="ECO:0007669"/>
    <property type="project" value="TreeGrafter"/>
</dbReference>
<evidence type="ECO:0000256" key="7">
    <source>
        <dbReference type="ARBA" id="ARBA00023140"/>
    </source>
</evidence>
<reference evidence="9" key="1">
    <citation type="submission" date="2021-06" db="EMBL/GenBank/DDBJ databases">
        <authorList>
            <person name="Kallberg Y."/>
            <person name="Tangrot J."/>
            <person name="Rosling A."/>
        </authorList>
    </citation>
    <scope>NUCLEOTIDE SEQUENCE</scope>
    <source>
        <strain evidence="9">87-6 pot B 2015</strain>
    </source>
</reference>
<feature type="repeat" description="TPR" evidence="8">
    <location>
        <begin position="581"/>
        <end position="614"/>
    </location>
</feature>
<dbReference type="Pfam" id="PF13432">
    <property type="entry name" value="TPR_16"/>
    <property type="match status" value="1"/>
</dbReference>
<dbReference type="Proteomes" id="UP000789375">
    <property type="component" value="Unassembled WGS sequence"/>
</dbReference>
<gene>
    <name evidence="9" type="ORF">FMOSSE_LOCUS146</name>
</gene>
<keyword evidence="5" id="KW-0677">Repeat</keyword>
<keyword evidence="4" id="KW-0963">Cytoplasm</keyword>
<dbReference type="SUPFAM" id="SSF48452">
    <property type="entry name" value="TPR-like"/>
    <property type="match status" value="1"/>
</dbReference>
<dbReference type="InterPro" id="IPR024111">
    <property type="entry name" value="PEX5/PEX5L"/>
</dbReference>
<evidence type="ECO:0000256" key="5">
    <source>
        <dbReference type="ARBA" id="ARBA00022737"/>
    </source>
</evidence>
<evidence type="ECO:0000256" key="6">
    <source>
        <dbReference type="ARBA" id="ARBA00022803"/>
    </source>
</evidence>
<evidence type="ECO:0000256" key="3">
    <source>
        <dbReference type="ARBA" id="ARBA00005348"/>
    </source>
</evidence>
<evidence type="ECO:0000256" key="4">
    <source>
        <dbReference type="ARBA" id="ARBA00022490"/>
    </source>
</evidence>
<accession>A0A9N8UYN0</accession>
<keyword evidence="7" id="KW-0576">Peroxisome</keyword>
<comment type="caution">
    <text evidence="9">The sequence shown here is derived from an EMBL/GenBank/DDBJ whole genome shotgun (WGS) entry which is preliminary data.</text>
</comment>
<organism evidence="9 10">
    <name type="scientific">Funneliformis mosseae</name>
    <name type="common">Endomycorrhizal fungus</name>
    <name type="synonym">Glomus mosseae</name>
    <dbReference type="NCBI Taxonomy" id="27381"/>
    <lineage>
        <taxon>Eukaryota</taxon>
        <taxon>Fungi</taxon>
        <taxon>Fungi incertae sedis</taxon>
        <taxon>Mucoromycota</taxon>
        <taxon>Glomeromycotina</taxon>
        <taxon>Glomeromycetes</taxon>
        <taxon>Glomerales</taxon>
        <taxon>Glomeraceae</taxon>
        <taxon>Funneliformis</taxon>
    </lineage>
</organism>
<dbReference type="GO" id="GO:0005778">
    <property type="term" value="C:peroxisomal membrane"/>
    <property type="evidence" value="ECO:0007669"/>
    <property type="project" value="TreeGrafter"/>
</dbReference>
<evidence type="ECO:0000256" key="2">
    <source>
        <dbReference type="ARBA" id="ARBA00004496"/>
    </source>
</evidence>
<protein>
    <submittedName>
        <fullName evidence="9">2229_t:CDS:1</fullName>
    </submittedName>
</protein>
<evidence type="ECO:0000256" key="8">
    <source>
        <dbReference type="PROSITE-ProRule" id="PRU00339"/>
    </source>
</evidence>
<sequence>MSIPQWFAEDASCGPTNSMNGLMKHITHDRSSQQDKFTAERYGEGSSKAAFRTQKNIKQQDEYAQKFFQHPGQESSLPPDIYNFDQMNRGLETIVHDSQKNGDWAASFLKQSESTHHHIMPDHARSEFENFEVIYKDAQNQDKWATEFSQFHKLPANDVEIRPEEIAAFEQAFDDAKKSANWESEFKAQEQTWANEFKEQEGIGSGDDTKTELSDIASKLLVSIEGETNPKFKNSSFMNFMKKLSKQELSIEGNKVVEQKAPIPNANWASEFETQQQNNNNNWASEFNNKQIGSHSNWAQEFYGANTLDTPKHGEGSTLRAASNEFDSRWATEFQKAHNRINEDNSNASPALDEWMKDYKDYKEDSIDQTMEDLQSDWEKYRPINTGYSLDPPLHDIYEFHPNNPYLTTPNLLPETSTTKEQILADSILILEAKVQIDPNDSNAWYQLGTRQQENEQEPKAIAALRKAVALNPQILDAWMSLAVSYTNEYQRDDVYNVLESWFDHSHKYKQLLEQQRAKGIFVDPHSFFTDLFIQAALLNPGENLDPDVQVGLGILYNVSEEYNKAVDCFQTALSLRPNDYLLWNKLGATLANARESEKAVNAYFNALEINPLYVRARYNLAISFINMKEYREAAEHLLAALALQTGETNAITSDELNKDSSFHSVAGGVMSSNIWATLKACCKFLDRPDLENKCDIRDLNAFKQEFEF</sequence>
<proteinExistence type="inferred from homology"/>
<dbReference type="PROSITE" id="PS50005">
    <property type="entry name" value="TPR"/>
    <property type="match status" value="3"/>
</dbReference>
<dbReference type="GO" id="GO:0005052">
    <property type="term" value="F:peroxisome matrix targeting signal-1 binding"/>
    <property type="evidence" value="ECO:0007669"/>
    <property type="project" value="TreeGrafter"/>
</dbReference>
<dbReference type="PANTHER" id="PTHR10130:SF0">
    <property type="entry name" value="GH08708P"/>
    <property type="match status" value="1"/>
</dbReference>
<keyword evidence="10" id="KW-1185">Reference proteome</keyword>
<feature type="repeat" description="TPR" evidence="8">
    <location>
        <begin position="442"/>
        <end position="475"/>
    </location>
</feature>
<dbReference type="EMBL" id="CAJVPP010000011">
    <property type="protein sequence ID" value="CAG8434744.1"/>
    <property type="molecule type" value="Genomic_DNA"/>
</dbReference>
<evidence type="ECO:0000256" key="1">
    <source>
        <dbReference type="ARBA" id="ARBA00004275"/>
    </source>
</evidence>
<evidence type="ECO:0000313" key="10">
    <source>
        <dbReference type="Proteomes" id="UP000789375"/>
    </source>
</evidence>
<dbReference type="GO" id="GO:0005829">
    <property type="term" value="C:cytosol"/>
    <property type="evidence" value="ECO:0007669"/>
    <property type="project" value="TreeGrafter"/>
</dbReference>
<dbReference type="Gene3D" id="1.25.40.10">
    <property type="entry name" value="Tetratricopeptide repeat domain"/>
    <property type="match status" value="1"/>
</dbReference>
<dbReference type="InterPro" id="IPR011990">
    <property type="entry name" value="TPR-like_helical_dom_sf"/>
</dbReference>
<comment type="similarity">
    <text evidence="3">Belongs to the peroxisomal targeting signal receptor family.</text>
</comment>
<feature type="repeat" description="TPR" evidence="8">
    <location>
        <begin position="547"/>
        <end position="580"/>
    </location>
</feature>
<comment type="subcellular location">
    <subcellularLocation>
        <location evidence="2">Cytoplasm</location>
    </subcellularLocation>
    <subcellularLocation>
        <location evidence="1">Peroxisome</location>
    </subcellularLocation>
</comment>